<keyword evidence="6" id="KW-1133">Transmembrane helix</keyword>
<dbReference type="EMBL" id="ML996114">
    <property type="protein sequence ID" value="KAF2737720.1"/>
    <property type="molecule type" value="Genomic_DNA"/>
</dbReference>
<proteinExistence type="predicted"/>
<dbReference type="Gene3D" id="3.30.200.20">
    <property type="entry name" value="Phosphorylase Kinase, domain 1"/>
    <property type="match status" value="1"/>
</dbReference>
<dbReference type="GO" id="GO:0005634">
    <property type="term" value="C:nucleus"/>
    <property type="evidence" value="ECO:0007669"/>
    <property type="project" value="TreeGrafter"/>
</dbReference>
<evidence type="ECO:0000256" key="1">
    <source>
        <dbReference type="ARBA" id="ARBA00022679"/>
    </source>
</evidence>
<dbReference type="SUPFAM" id="SSF56112">
    <property type="entry name" value="Protein kinase-like (PK-like)"/>
    <property type="match status" value="1"/>
</dbReference>
<evidence type="ECO:0000259" key="7">
    <source>
        <dbReference type="PROSITE" id="PS50011"/>
    </source>
</evidence>
<feature type="domain" description="Protein kinase" evidence="7">
    <location>
        <begin position="164"/>
        <end position="481"/>
    </location>
</feature>
<keyword evidence="9" id="KW-1185">Reference proteome</keyword>
<dbReference type="SMART" id="SM00220">
    <property type="entry name" value="S_TKc"/>
    <property type="match status" value="1"/>
</dbReference>
<dbReference type="Gene3D" id="1.10.510.10">
    <property type="entry name" value="Transferase(Phosphotransferase) domain 1"/>
    <property type="match status" value="1"/>
</dbReference>
<keyword evidence="6" id="KW-0472">Membrane</keyword>
<dbReference type="InterPro" id="IPR050339">
    <property type="entry name" value="CC_SR_Kinase"/>
</dbReference>
<dbReference type="GO" id="GO:0005737">
    <property type="term" value="C:cytoplasm"/>
    <property type="evidence" value="ECO:0007669"/>
    <property type="project" value="TreeGrafter"/>
</dbReference>
<dbReference type="InterPro" id="IPR000719">
    <property type="entry name" value="Prot_kinase_dom"/>
</dbReference>
<evidence type="ECO:0000256" key="4">
    <source>
        <dbReference type="ARBA" id="ARBA00022840"/>
    </source>
</evidence>
<comment type="caution">
    <text evidence="8">The sequence shown here is derived from an EMBL/GenBank/DDBJ whole genome shotgun (WGS) entry which is preliminary data.</text>
</comment>
<dbReference type="PANTHER" id="PTHR11042">
    <property type="entry name" value="EUKARYOTIC TRANSLATION INITIATION FACTOR 2-ALPHA KINASE EIF2-ALPHA KINASE -RELATED"/>
    <property type="match status" value="1"/>
</dbReference>
<dbReference type="PROSITE" id="PS50011">
    <property type="entry name" value="PROTEIN_KINASE_DOM"/>
    <property type="match status" value="1"/>
</dbReference>
<evidence type="ECO:0000256" key="5">
    <source>
        <dbReference type="SAM" id="MobiDB-lite"/>
    </source>
</evidence>
<evidence type="ECO:0000313" key="9">
    <source>
        <dbReference type="Proteomes" id="UP000799444"/>
    </source>
</evidence>
<protein>
    <submittedName>
        <fullName evidence="8">Kinase-like protein</fullName>
    </submittedName>
</protein>
<keyword evidence="3 8" id="KW-0418">Kinase</keyword>
<accession>A0A9P4R419</accession>
<feature type="transmembrane region" description="Helical" evidence="6">
    <location>
        <begin position="357"/>
        <end position="375"/>
    </location>
</feature>
<reference evidence="8" key="1">
    <citation type="journal article" date="2020" name="Stud. Mycol.">
        <title>101 Dothideomycetes genomes: a test case for predicting lifestyles and emergence of pathogens.</title>
        <authorList>
            <person name="Haridas S."/>
            <person name="Albert R."/>
            <person name="Binder M."/>
            <person name="Bloem J."/>
            <person name="Labutti K."/>
            <person name="Salamov A."/>
            <person name="Andreopoulos B."/>
            <person name="Baker S."/>
            <person name="Barry K."/>
            <person name="Bills G."/>
            <person name="Bluhm B."/>
            <person name="Cannon C."/>
            <person name="Castanera R."/>
            <person name="Culley D."/>
            <person name="Daum C."/>
            <person name="Ezra D."/>
            <person name="Gonzalez J."/>
            <person name="Henrissat B."/>
            <person name="Kuo A."/>
            <person name="Liang C."/>
            <person name="Lipzen A."/>
            <person name="Lutzoni F."/>
            <person name="Magnuson J."/>
            <person name="Mondo S."/>
            <person name="Nolan M."/>
            <person name="Ohm R."/>
            <person name="Pangilinan J."/>
            <person name="Park H.-J."/>
            <person name="Ramirez L."/>
            <person name="Alfaro M."/>
            <person name="Sun H."/>
            <person name="Tritt A."/>
            <person name="Yoshinaga Y."/>
            <person name="Zwiers L.-H."/>
            <person name="Turgeon B."/>
            <person name="Goodwin S."/>
            <person name="Spatafora J."/>
            <person name="Crous P."/>
            <person name="Grigoriev I."/>
        </authorList>
    </citation>
    <scope>NUCLEOTIDE SEQUENCE</scope>
    <source>
        <strain evidence="8">CBS 125425</strain>
    </source>
</reference>
<evidence type="ECO:0000256" key="6">
    <source>
        <dbReference type="SAM" id="Phobius"/>
    </source>
</evidence>
<dbReference type="Proteomes" id="UP000799444">
    <property type="component" value="Unassembled WGS sequence"/>
</dbReference>
<dbReference type="CDD" id="cd00180">
    <property type="entry name" value="PKc"/>
    <property type="match status" value="1"/>
</dbReference>
<sequence>MASPAVVNSPMALESRAEVNSLDGTIDVPNEVVNDQPLRHGSETGASTQWTSADNGAQNTASAETESVITFHSKFSRRTFLTAQSRLFGLRDGNRSSTWSFATASSFPSSIRNAVRRSRAPRKTDWRQHLETLDLIPDEPDELNWSGRGQHVEFEVEEADQIPLLPIKELGRTANALVESVKCRRILLARKTINCQRKLRREDAIREVEHLQHLKHTHILQVVGTYTFKKNLSILLYPVAEYNLTTFLTEMIDHENKLSFDMEDSARKFFGCLSSSLHFIHKARTKHLDIKPMNILVKDVGKFNEIRIYKVIIADFGIARRYGADEDLDTGTPVSFTRTYAAPEVIDQSKRGLSADIFSLGCVFAGLLAALANVLKVRRLYVTTREKLGDISYVPLRDHWAELREARFNNEYGDSSYQANSAAIYLCIAQACGDIAARFPMTYFDKTKNVRNLVLSMLNLDPILRPTAESMECFFDSESFFPFCDCTKEPDPFEAAPIPEEDAS</sequence>
<dbReference type="PANTHER" id="PTHR11042:SF190">
    <property type="entry name" value="MITOSIS INHIBITOR PROTEIN KINASE MIK1"/>
    <property type="match status" value="1"/>
</dbReference>
<keyword evidence="6" id="KW-0812">Transmembrane</keyword>
<keyword evidence="4" id="KW-0067">ATP-binding</keyword>
<feature type="compositionally biased region" description="Polar residues" evidence="5">
    <location>
        <begin position="44"/>
        <end position="61"/>
    </location>
</feature>
<dbReference type="InterPro" id="IPR011009">
    <property type="entry name" value="Kinase-like_dom_sf"/>
</dbReference>
<evidence type="ECO:0000256" key="3">
    <source>
        <dbReference type="ARBA" id="ARBA00022777"/>
    </source>
</evidence>
<evidence type="ECO:0000256" key="2">
    <source>
        <dbReference type="ARBA" id="ARBA00022741"/>
    </source>
</evidence>
<keyword evidence="1" id="KW-0808">Transferase</keyword>
<dbReference type="GO" id="GO:0004672">
    <property type="term" value="F:protein kinase activity"/>
    <property type="evidence" value="ECO:0007669"/>
    <property type="project" value="InterPro"/>
</dbReference>
<evidence type="ECO:0000313" key="8">
    <source>
        <dbReference type="EMBL" id="KAF2737720.1"/>
    </source>
</evidence>
<name>A0A9P4R419_9PLEO</name>
<dbReference type="GO" id="GO:0005524">
    <property type="term" value="F:ATP binding"/>
    <property type="evidence" value="ECO:0007669"/>
    <property type="project" value="UniProtKB-KW"/>
</dbReference>
<dbReference type="OrthoDB" id="4062651at2759"/>
<gene>
    <name evidence="8" type="ORF">EJ04DRAFT_521002</name>
</gene>
<dbReference type="Pfam" id="PF00069">
    <property type="entry name" value="Pkinase"/>
    <property type="match status" value="1"/>
</dbReference>
<dbReference type="AlphaFoldDB" id="A0A9P4R419"/>
<feature type="region of interest" description="Disordered" evidence="5">
    <location>
        <begin position="32"/>
        <end position="61"/>
    </location>
</feature>
<keyword evidence="2" id="KW-0547">Nucleotide-binding</keyword>
<organism evidence="8 9">
    <name type="scientific">Polyplosphaeria fusca</name>
    <dbReference type="NCBI Taxonomy" id="682080"/>
    <lineage>
        <taxon>Eukaryota</taxon>
        <taxon>Fungi</taxon>
        <taxon>Dikarya</taxon>
        <taxon>Ascomycota</taxon>
        <taxon>Pezizomycotina</taxon>
        <taxon>Dothideomycetes</taxon>
        <taxon>Pleosporomycetidae</taxon>
        <taxon>Pleosporales</taxon>
        <taxon>Tetraplosphaeriaceae</taxon>
        <taxon>Polyplosphaeria</taxon>
    </lineage>
</organism>